<dbReference type="Gene3D" id="3.40.50.20">
    <property type="match status" value="1"/>
</dbReference>
<keyword evidence="5" id="KW-0808">Transferase</keyword>
<organism evidence="5 6">
    <name type="scientific">Rubricoccus marinus</name>
    <dbReference type="NCBI Taxonomy" id="716817"/>
    <lineage>
        <taxon>Bacteria</taxon>
        <taxon>Pseudomonadati</taxon>
        <taxon>Rhodothermota</taxon>
        <taxon>Rhodothermia</taxon>
        <taxon>Rhodothermales</taxon>
        <taxon>Rubricoccaceae</taxon>
        <taxon>Rubricoccus</taxon>
    </lineage>
</organism>
<gene>
    <name evidence="5" type="ORF">BSZ36_10700</name>
</gene>
<dbReference type="RefSeq" id="WP_094548736.1">
    <property type="nucleotide sequence ID" value="NZ_MQWB01000001.1"/>
</dbReference>
<accession>A0A259U0P1</accession>
<dbReference type="AlphaFoldDB" id="A0A259U0P1"/>
<feature type="binding site" evidence="3">
    <location>
        <position position="63"/>
    </location>
    <ligand>
        <name>substrate</name>
    </ligand>
</feature>
<evidence type="ECO:0000259" key="4">
    <source>
        <dbReference type="Pfam" id="PF17836"/>
    </source>
</evidence>
<dbReference type="Proteomes" id="UP000216446">
    <property type="component" value="Unassembled WGS sequence"/>
</dbReference>
<protein>
    <submittedName>
        <fullName evidence="5">Transferase</fullName>
    </submittedName>
</protein>
<sequence length="201" mass="19709">MSVLVVGAGGHAKVVIATLRASGAEIAGMLDDAPEASPVLGVPVVGRTEVLSSHAGQAVIAIGSNRVRQRIAGEYPSVAWATVVHPAAVVHESVALGPGTVVFAGAVLQPDTVVGRHAIINTSATVDHDGDIGDFVHVAPGCNLSGGVTLGEGVFLGVGGAALPGATVGAWTVVGAGGVVVRDLPANVTAVGIPARPLARP</sequence>
<proteinExistence type="inferred from homology"/>
<dbReference type="InterPro" id="IPR050179">
    <property type="entry name" value="Trans_hexapeptide_repeat"/>
</dbReference>
<dbReference type="NCBIfam" id="TIGR03570">
    <property type="entry name" value="NeuD_NnaD"/>
    <property type="match status" value="1"/>
</dbReference>
<reference evidence="5 6" key="1">
    <citation type="submission" date="2016-11" db="EMBL/GenBank/DDBJ databases">
        <title>Study of marine rhodopsin-containing bacteria.</title>
        <authorList>
            <person name="Yoshizawa S."/>
            <person name="Kumagai Y."/>
            <person name="Kogure K."/>
        </authorList>
    </citation>
    <scope>NUCLEOTIDE SEQUENCE [LARGE SCALE GENOMIC DNA]</scope>
    <source>
        <strain evidence="5 6">SG-29</strain>
    </source>
</reference>
<dbReference type="InterPro" id="IPR041561">
    <property type="entry name" value="PglD_N"/>
</dbReference>
<dbReference type="InterPro" id="IPR020019">
    <property type="entry name" value="AcTrfase_PglD-like"/>
</dbReference>
<dbReference type="InParanoid" id="A0A259U0P1"/>
<evidence type="ECO:0000256" key="2">
    <source>
        <dbReference type="PIRSR" id="PIRSR620019-1"/>
    </source>
</evidence>
<dbReference type="OrthoDB" id="708224at2"/>
<comment type="similarity">
    <text evidence="1">Belongs to the transferase hexapeptide repeat family.</text>
</comment>
<evidence type="ECO:0000256" key="3">
    <source>
        <dbReference type="PIRSR" id="PIRSR620019-2"/>
    </source>
</evidence>
<dbReference type="InterPro" id="IPR011004">
    <property type="entry name" value="Trimer_LpxA-like_sf"/>
</dbReference>
<dbReference type="Pfam" id="PF17836">
    <property type="entry name" value="PglD_N"/>
    <property type="match status" value="1"/>
</dbReference>
<dbReference type="SUPFAM" id="SSF51161">
    <property type="entry name" value="Trimeric LpxA-like enzymes"/>
    <property type="match status" value="1"/>
</dbReference>
<dbReference type="PANTHER" id="PTHR43300">
    <property type="entry name" value="ACETYLTRANSFERASE"/>
    <property type="match status" value="1"/>
</dbReference>
<name>A0A259U0P1_9BACT</name>
<evidence type="ECO:0000256" key="1">
    <source>
        <dbReference type="ARBA" id="ARBA00007274"/>
    </source>
</evidence>
<dbReference type="PANTHER" id="PTHR43300:SF7">
    <property type="entry name" value="UDP-N-ACETYLBACILLOSAMINE N-ACETYLTRANSFERASE"/>
    <property type="match status" value="1"/>
</dbReference>
<feature type="active site" description="Proton acceptor" evidence="2">
    <location>
        <position position="128"/>
    </location>
</feature>
<dbReference type="CDD" id="cd03360">
    <property type="entry name" value="LbH_AT_putative"/>
    <property type="match status" value="1"/>
</dbReference>
<feature type="site" description="Increases basicity of active site His" evidence="2">
    <location>
        <position position="129"/>
    </location>
</feature>
<keyword evidence="6" id="KW-1185">Reference proteome</keyword>
<dbReference type="GO" id="GO:0016740">
    <property type="term" value="F:transferase activity"/>
    <property type="evidence" value="ECO:0007669"/>
    <property type="project" value="UniProtKB-KW"/>
</dbReference>
<feature type="binding site" evidence="3">
    <location>
        <position position="137"/>
    </location>
    <ligand>
        <name>acetyl-CoA</name>
        <dbReference type="ChEBI" id="CHEBI:57288"/>
    </ligand>
</feature>
<comment type="caution">
    <text evidence="5">The sequence shown here is derived from an EMBL/GenBank/DDBJ whole genome shotgun (WGS) entry which is preliminary data.</text>
</comment>
<evidence type="ECO:0000313" key="6">
    <source>
        <dbReference type="Proteomes" id="UP000216446"/>
    </source>
</evidence>
<evidence type="ECO:0000313" key="5">
    <source>
        <dbReference type="EMBL" id="OZC03408.1"/>
    </source>
</evidence>
<dbReference type="Gene3D" id="2.160.10.10">
    <property type="entry name" value="Hexapeptide repeat proteins"/>
    <property type="match status" value="1"/>
</dbReference>
<feature type="domain" description="PglD N-terminal" evidence="4">
    <location>
        <begin position="3"/>
        <end position="72"/>
    </location>
</feature>
<dbReference type="EMBL" id="MQWB01000001">
    <property type="protein sequence ID" value="OZC03408.1"/>
    <property type="molecule type" value="Genomic_DNA"/>
</dbReference>